<dbReference type="RefSeq" id="WP_146737659.1">
    <property type="nucleotide sequence ID" value="NZ_NGJK01000021.1"/>
</dbReference>
<evidence type="ECO:0000313" key="3">
    <source>
        <dbReference type="Proteomes" id="UP000248557"/>
    </source>
</evidence>
<feature type="transmembrane region" description="Helical" evidence="1">
    <location>
        <begin position="87"/>
        <end position="109"/>
    </location>
</feature>
<evidence type="ECO:0000313" key="2">
    <source>
        <dbReference type="EMBL" id="RAP03502.1"/>
    </source>
</evidence>
<proteinExistence type="predicted"/>
<protein>
    <submittedName>
        <fullName evidence="2">Uncharacterized protein</fullName>
    </submittedName>
</protein>
<feature type="transmembrane region" description="Helical" evidence="1">
    <location>
        <begin position="160"/>
        <end position="178"/>
    </location>
</feature>
<organism evidence="2 3">
    <name type="scientific">Methanosphaera stadtmanae</name>
    <dbReference type="NCBI Taxonomy" id="2317"/>
    <lineage>
        <taxon>Archaea</taxon>
        <taxon>Methanobacteriati</taxon>
        <taxon>Methanobacteriota</taxon>
        <taxon>Methanomada group</taxon>
        <taxon>Methanobacteria</taxon>
        <taxon>Methanobacteriales</taxon>
        <taxon>Methanobacteriaceae</taxon>
        <taxon>Methanosphaera</taxon>
    </lineage>
</organism>
<feature type="transmembrane region" description="Helical" evidence="1">
    <location>
        <begin position="60"/>
        <end position="81"/>
    </location>
</feature>
<reference evidence="2 3" key="1">
    <citation type="submission" date="2017-05" db="EMBL/GenBank/DDBJ databases">
        <title>Host range expansion of the Methanosphaera genus to humans and monogastric animals involves recent and extensive reduction in genome content.</title>
        <authorList>
            <person name="Hoedt E.C."/>
            <person name="Volmer J.G."/>
            <person name="Parks D.H."/>
            <person name="Rosewarne C.P."/>
            <person name="Denman S.E."/>
            <person name="Mcsweeney C.S."/>
            <person name="O Cuiv P."/>
            <person name="Hugenholtz P."/>
            <person name="Tyson G.W."/>
            <person name="Morrison M."/>
        </authorList>
    </citation>
    <scope>NUCLEOTIDE SEQUENCE [LARGE SCALE GENOMIC DNA]</scope>
    <source>
        <strain evidence="2 3">PA5</strain>
    </source>
</reference>
<evidence type="ECO:0000256" key="1">
    <source>
        <dbReference type="SAM" id="Phobius"/>
    </source>
</evidence>
<feature type="transmembrane region" description="Helical" evidence="1">
    <location>
        <begin position="6"/>
        <end position="29"/>
    </location>
</feature>
<feature type="transmembrane region" description="Helical" evidence="1">
    <location>
        <begin position="130"/>
        <end position="154"/>
    </location>
</feature>
<keyword evidence="1" id="KW-0812">Transmembrane</keyword>
<dbReference type="Proteomes" id="UP000248557">
    <property type="component" value="Unassembled WGS sequence"/>
</dbReference>
<feature type="transmembrane region" description="Helical" evidence="1">
    <location>
        <begin position="198"/>
        <end position="220"/>
    </location>
</feature>
<comment type="caution">
    <text evidence="2">The sequence shown here is derived from an EMBL/GenBank/DDBJ whole genome shotgun (WGS) entry which is preliminary data.</text>
</comment>
<name>A0A328PZU0_9EURY</name>
<dbReference type="EMBL" id="NGJK01000021">
    <property type="protein sequence ID" value="RAP03502.1"/>
    <property type="molecule type" value="Genomic_DNA"/>
</dbReference>
<sequence>MMDIISGLFFMIMVVFLPIMILSLPFILLDKLLLSDFFYNKTGIKTYVMWYGKKRYLDKYALFITLGLISTIIGGMGYYVYYLTGLFAYFKIAALYDICLIYIGILIYLRKKFFFYIDEEKKEEDRVYPIPYIIISMICDVTINVGIMIIYALYRITHGGILIFVMIILVVLLHLTVFPDYINKVLPIEIRTSEGLSLFLFLCFFLWAIIMRVILIIGLAL</sequence>
<keyword evidence="1" id="KW-0472">Membrane</keyword>
<accession>A0A328PZU0</accession>
<gene>
    <name evidence="2" type="ORF">CA615_02115</name>
</gene>
<keyword evidence="1" id="KW-1133">Transmembrane helix</keyword>
<dbReference type="AlphaFoldDB" id="A0A328PZU0"/>